<proteinExistence type="inferred from homology"/>
<dbReference type="EMBL" id="JAMZMM010000470">
    <property type="protein sequence ID" value="MCP2732068.1"/>
    <property type="molecule type" value="Genomic_DNA"/>
</dbReference>
<evidence type="ECO:0000256" key="5">
    <source>
        <dbReference type="ARBA" id="ARBA00023136"/>
    </source>
</evidence>
<dbReference type="GO" id="GO:0005886">
    <property type="term" value="C:plasma membrane"/>
    <property type="evidence" value="ECO:0007669"/>
    <property type="project" value="TreeGrafter"/>
</dbReference>
<keyword evidence="4 6" id="KW-1133">Transmembrane helix</keyword>
<comment type="caution">
    <text evidence="7">The sequence shown here is derived from an EMBL/GenBank/DDBJ whole genome shotgun (WGS) entry which is preliminary data.</text>
</comment>
<organism evidence="7 8">
    <name type="scientific">Limnofasciculus baicalensis BBK-W-15</name>
    <dbReference type="NCBI Taxonomy" id="2699891"/>
    <lineage>
        <taxon>Bacteria</taxon>
        <taxon>Bacillati</taxon>
        <taxon>Cyanobacteriota</taxon>
        <taxon>Cyanophyceae</taxon>
        <taxon>Coleofasciculales</taxon>
        <taxon>Coleofasciculaceae</taxon>
        <taxon>Limnofasciculus</taxon>
        <taxon>Limnofasciculus baicalensis</taxon>
    </lineage>
</organism>
<evidence type="ECO:0000256" key="2">
    <source>
        <dbReference type="ARBA" id="ARBA00009694"/>
    </source>
</evidence>
<evidence type="ECO:0000256" key="6">
    <source>
        <dbReference type="SAM" id="Phobius"/>
    </source>
</evidence>
<evidence type="ECO:0000256" key="3">
    <source>
        <dbReference type="ARBA" id="ARBA00022692"/>
    </source>
</evidence>
<feature type="transmembrane region" description="Helical" evidence="6">
    <location>
        <begin position="98"/>
        <end position="124"/>
    </location>
</feature>
<dbReference type="PANTHER" id="PTHR43461:SF1">
    <property type="entry name" value="TRANSMEMBRANE PROTEIN 256"/>
    <property type="match status" value="1"/>
</dbReference>
<dbReference type="InterPro" id="IPR006696">
    <property type="entry name" value="DUF423"/>
</dbReference>
<gene>
    <name evidence="7" type="ORF">NJ959_26930</name>
</gene>
<keyword evidence="8" id="KW-1185">Reference proteome</keyword>
<keyword evidence="5 6" id="KW-0472">Membrane</keyword>
<feature type="transmembrane region" description="Helical" evidence="6">
    <location>
        <begin position="47"/>
        <end position="63"/>
    </location>
</feature>
<feature type="transmembrane region" description="Helical" evidence="6">
    <location>
        <begin position="70"/>
        <end position="92"/>
    </location>
</feature>
<comment type="subcellular location">
    <subcellularLocation>
        <location evidence="1">Membrane</location>
        <topology evidence="1">Multi-pass membrane protein</topology>
    </subcellularLocation>
</comment>
<protein>
    <submittedName>
        <fullName evidence="7">DUF423 domain-containing protein</fullName>
    </submittedName>
</protein>
<evidence type="ECO:0000256" key="4">
    <source>
        <dbReference type="ARBA" id="ARBA00022989"/>
    </source>
</evidence>
<evidence type="ECO:0000256" key="1">
    <source>
        <dbReference type="ARBA" id="ARBA00004141"/>
    </source>
</evidence>
<comment type="similarity">
    <text evidence="2">Belongs to the UPF0382 family.</text>
</comment>
<sequence>MTRILMATAAILGGISVALGAFAAHGLREKLSQRAMEIFETGTRYQMYHALALLLVALLLSRTETGESTLVAAGAAFIIGTIIFSGSLYALSLTDIKWLGAITPLGGVAFLVGWGCLAVSAWNFK</sequence>
<evidence type="ECO:0000313" key="7">
    <source>
        <dbReference type="EMBL" id="MCP2732068.1"/>
    </source>
</evidence>
<keyword evidence="3 6" id="KW-0812">Transmembrane</keyword>
<evidence type="ECO:0000313" key="8">
    <source>
        <dbReference type="Proteomes" id="UP001204953"/>
    </source>
</evidence>
<dbReference type="PANTHER" id="PTHR43461">
    <property type="entry name" value="TRANSMEMBRANE PROTEIN 256"/>
    <property type="match status" value="1"/>
</dbReference>
<dbReference type="Pfam" id="PF04241">
    <property type="entry name" value="DUF423"/>
    <property type="match status" value="1"/>
</dbReference>
<dbReference type="AlphaFoldDB" id="A0AAE3GY96"/>
<dbReference type="Proteomes" id="UP001204953">
    <property type="component" value="Unassembled WGS sequence"/>
</dbReference>
<accession>A0AAE3GY96</accession>
<reference evidence="7" key="1">
    <citation type="submission" date="2022-06" db="EMBL/GenBank/DDBJ databases">
        <title>New cyanobacteria of genus Symplocastrum in benthos of Lake Baikal.</title>
        <authorList>
            <person name="Sorokovikova E."/>
            <person name="Tikhonova I."/>
            <person name="Krasnopeev A."/>
            <person name="Evseev P."/>
            <person name="Gladkikh A."/>
            <person name="Belykh O."/>
        </authorList>
    </citation>
    <scope>NUCLEOTIDE SEQUENCE</scope>
    <source>
        <strain evidence="7">BBK-W-15</strain>
    </source>
</reference>
<name>A0AAE3GY96_9CYAN</name>